<reference evidence="9 10" key="1">
    <citation type="submission" date="2014-06" db="EMBL/GenBank/DDBJ databases">
        <title>Whole Genome Sequences of Three Symbiotic Endozoicomonas Bacteria.</title>
        <authorList>
            <person name="Neave M.J."/>
            <person name="Apprill A."/>
            <person name="Voolstra C.R."/>
        </authorList>
    </citation>
    <scope>NUCLEOTIDE SEQUENCE [LARGE SCALE GENOMIC DNA]</scope>
    <source>
        <strain evidence="9 10">DSM 25634</strain>
    </source>
</reference>
<organism evidence="9 10">
    <name type="scientific">Endozoicomonas numazuensis</name>
    <dbReference type="NCBI Taxonomy" id="1137799"/>
    <lineage>
        <taxon>Bacteria</taxon>
        <taxon>Pseudomonadati</taxon>
        <taxon>Pseudomonadota</taxon>
        <taxon>Gammaproteobacteria</taxon>
        <taxon>Oceanospirillales</taxon>
        <taxon>Endozoicomonadaceae</taxon>
        <taxon>Endozoicomonas</taxon>
    </lineage>
</organism>
<comment type="caution">
    <text evidence="9">The sequence shown here is derived from an EMBL/GenBank/DDBJ whole genome shotgun (WGS) entry which is preliminary data.</text>
</comment>
<dbReference type="Pfam" id="PF01135">
    <property type="entry name" value="PCMT"/>
    <property type="match status" value="1"/>
</dbReference>
<dbReference type="EMBL" id="JOKH01000002">
    <property type="protein sequence ID" value="KEQ17786.1"/>
    <property type="molecule type" value="Genomic_DNA"/>
</dbReference>
<dbReference type="GO" id="GO:0032259">
    <property type="term" value="P:methylation"/>
    <property type="evidence" value="ECO:0007669"/>
    <property type="project" value="UniProtKB-KW"/>
</dbReference>
<dbReference type="GO" id="GO:0004719">
    <property type="term" value="F:protein-L-isoaspartate (D-aspartate) O-methyltransferase activity"/>
    <property type="evidence" value="ECO:0007669"/>
    <property type="project" value="UniProtKB-UniRule"/>
</dbReference>
<dbReference type="InterPro" id="IPR000682">
    <property type="entry name" value="PCMT"/>
</dbReference>
<dbReference type="AlphaFoldDB" id="A0A081NH63"/>
<evidence type="ECO:0000256" key="7">
    <source>
        <dbReference type="HAMAP-Rule" id="MF_00090"/>
    </source>
</evidence>
<comment type="similarity">
    <text evidence="2 7">Belongs to the methyltransferase superfamily. L-isoaspartyl/D-aspartyl protein methyltransferase family.</text>
</comment>
<feature type="active site" evidence="7">
    <location>
        <position position="70"/>
    </location>
</feature>
<dbReference type="InterPro" id="IPR029063">
    <property type="entry name" value="SAM-dependent_MTases_sf"/>
</dbReference>
<keyword evidence="4 7" id="KW-0489">Methyltransferase</keyword>
<dbReference type="FunFam" id="3.40.50.150:FF:000010">
    <property type="entry name" value="Protein-L-isoaspartate O-methyltransferase"/>
    <property type="match status" value="1"/>
</dbReference>
<evidence type="ECO:0000256" key="3">
    <source>
        <dbReference type="ARBA" id="ARBA00022490"/>
    </source>
</evidence>
<comment type="catalytic activity">
    <reaction evidence="7">
        <text>[protein]-L-isoaspartate + S-adenosyl-L-methionine = [protein]-L-isoaspartate alpha-methyl ester + S-adenosyl-L-homocysteine</text>
        <dbReference type="Rhea" id="RHEA:12705"/>
        <dbReference type="Rhea" id="RHEA-COMP:12143"/>
        <dbReference type="Rhea" id="RHEA-COMP:12144"/>
        <dbReference type="ChEBI" id="CHEBI:57856"/>
        <dbReference type="ChEBI" id="CHEBI:59789"/>
        <dbReference type="ChEBI" id="CHEBI:90596"/>
        <dbReference type="ChEBI" id="CHEBI:90598"/>
        <dbReference type="EC" id="2.1.1.77"/>
    </reaction>
</comment>
<dbReference type="eggNOG" id="COG2518">
    <property type="taxonomic scope" value="Bacteria"/>
</dbReference>
<dbReference type="OrthoDB" id="9810066at2"/>
<keyword evidence="3 7" id="KW-0963">Cytoplasm</keyword>
<keyword evidence="6 7" id="KW-0949">S-adenosyl-L-methionine</keyword>
<evidence type="ECO:0000256" key="5">
    <source>
        <dbReference type="ARBA" id="ARBA00022679"/>
    </source>
</evidence>
<accession>A0A081NH63</accession>
<gene>
    <name evidence="7 9" type="primary">pcm</name>
    <name evidence="9" type="ORF">GZ78_08950</name>
</gene>
<dbReference type="PANTHER" id="PTHR11579">
    <property type="entry name" value="PROTEIN-L-ISOASPARTATE O-METHYLTRANSFERASE"/>
    <property type="match status" value="1"/>
</dbReference>
<evidence type="ECO:0000313" key="10">
    <source>
        <dbReference type="Proteomes" id="UP000028073"/>
    </source>
</evidence>
<dbReference type="PROSITE" id="PS01279">
    <property type="entry name" value="PCMT"/>
    <property type="match status" value="1"/>
</dbReference>
<dbReference type="EC" id="2.1.1.77" evidence="7"/>
<dbReference type="GO" id="GO:0030091">
    <property type="term" value="P:protein repair"/>
    <property type="evidence" value="ECO:0007669"/>
    <property type="project" value="UniProtKB-UniRule"/>
</dbReference>
<evidence type="ECO:0000256" key="1">
    <source>
        <dbReference type="ARBA" id="ARBA00004496"/>
    </source>
</evidence>
<protein>
    <recommendedName>
        <fullName evidence="7">Protein-L-isoaspartate O-methyltransferase</fullName>
        <ecNumber evidence="7">2.1.1.77</ecNumber>
    </recommendedName>
    <alternativeName>
        <fullName evidence="7">L-isoaspartyl protein carboxyl methyltransferase</fullName>
    </alternativeName>
    <alternativeName>
        <fullName evidence="7">Protein L-isoaspartyl methyltransferase</fullName>
    </alternativeName>
    <alternativeName>
        <fullName evidence="7">Protein-beta-aspartate methyltransferase</fullName>
        <shortName evidence="7">PIMT</shortName>
    </alternativeName>
</protein>
<evidence type="ECO:0000256" key="8">
    <source>
        <dbReference type="SAM" id="Coils"/>
    </source>
</evidence>
<dbReference type="GO" id="GO:0005737">
    <property type="term" value="C:cytoplasm"/>
    <property type="evidence" value="ECO:0007669"/>
    <property type="project" value="UniProtKB-SubCell"/>
</dbReference>
<keyword evidence="8" id="KW-0175">Coiled coil</keyword>
<dbReference type="HAMAP" id="MF_00090">
    <property type="entry name" value="PIMT"/>
    <property type="match status" value="1"/>
</dbReference>
<dbReference type="RefSeq" id="WP_034834672.1">
    <property type="nucleotide sequence ID" value="NZ_JOKH01000002.1"/>
</dbReference>
<proteinExistence type="inferred from homology"/>
<dbReference type="Proteomes" id="UP000028073">
    <property type="component" value="Unassembled WGS sequence"/>
</dbReference>
<dbReference type="NCBIfam" id="NF001453">
    <property type="entry name" value="PRK00312.1"/>
    <property type="match status" value="1"/>
</dbReference>
<evidence type="ECO:0000256" key="4">
    <source>
        <dbReference type="ARBA" id="ARBA00022603"/>
    </source>
</evidence>
<dbReference type="NCBIfam" id="TIGR00080">
    <property type="entry name" value="pimt"/>
    <property type="match status" value="1"/>
</dbReference>
<feature type="coiled-coil region" evidence="8">
    <location>
        <begin position="115"/>
        <end position="142"/>
    </location>
</feature>
<keyword evidence="10" id="KW-1185">Reference proteome</keyword>
<evidence type="ECO:0000256" key="2">
    <source>
        <dbReference type="ARBA" id="ARBA00005369"/>
    </source>
</evidence>
<dbReference type="SUPFAM" id="SSF53335">
    <property type="entry name" value="S-adenosyl-L-methionine-dependent methyltransferases"/>
    <property type="match status" value="1"/>
</dbReference>
<dbReference type="PANTHER" id="PTHR11579:SF0">
    <property type="entry name" value="PROTEIN-L-ISOASPARTATE(D-ASPARTATE) O-METHYLTRANSFERASE"/>
    <property type="match status" value="1"/>
</dbReference>
<evidence type="ECO:0000256" key="6">
    <source>
        <dbReference type="ARBA" id="ARBA00022691"/>
    </source>
</evidence>
<name>A0A081NH63_9GAMM</name>
<comment type="function">
    <text evidence="7">Catalyzes the methyl esterification of L-isoaspartyl residues in peptides and proteins that result from spontaneous decomposition of normal L-aspartyl and L-asparaginyl residues. It plays a role in the repair and/or degradation of damaged proteins.</text>
</comment>
<keyword evidence="5 7" id="KW-0808">Transferase</keyword>
<dbReference type="Gene3D" id="3.40.50.150">
    <property type="entry name" value="Vaccinia Virus protein VP39"/>
    <property type="match status" value="1"/>
</dbReference>
<evidence type="ECO:0000313" key="9">
    <source>
        <dbReference type="EMBL" id="KEQ17786.1"/>
    </source>
</evidence>
<comment type="subcellular location">
    <subcellularLocation>
        <location evidence="1 7">Cytoplasm</location>
    </subcellularLocation>
</comment>
<sequence>MKDVDIDGIGMTSRRTRDRLIQRLKEQGIKSPAVLEVIRNAPRHLFVDEALSHRAYEDTALPIGFGQTLSQPYIVARMTEALMAAGPLGRVLEIGTGSGYQTAVLSPLVKKVYSVERIKALNERAKKRLRTLNIRNAQLKLSDGAMGWPVMGPFDGIIVTAAPDQMPEELLQQMSENNGRLVIPVGDRGVQDLLLITRQGDTFKREVLEAVRFVPLLDGIQK</sequence>
<dbReference type="STRING" id="1137799.GZ78_08950"/>
<dbReference type="CDD" id="cd02440">
    <property type="entry name" value="AdoMet_MTases"/>
    <property type="match status" value="1"/>
</dbReference>